<dbReference type="CDD" id="cd09910">
    <property type="entry name" value="NGN-insert_like"/>
    <property type="match status" value="1"/>
</dbReference>
<name>A0ABS8BK21_9NEIS</name>
<dbReference type="Proteomes" id="UP001198034">
    <property type="component" value="Unassembled WGS sequence"/>
</dbReference>
<evidence type="ECO:0000313" key="3">
    <source>
        <dbReference type="Proteomes" id="UP001198034"/>
    </source>
</evidence>
<dbReference type="EMBL" id="JAJAWG010000003">
    <property type="protein sequence ID" value="MCB5196078.1"/>
    <property type="molecule type" value="Genomic_DNA"/>
</dbReference>
<organism evidence="2 3">
    <name type="scientific">Deefgea salmonis</name>
    <dbReference type="NCBI Taxonomy" id="2875502"/>
    <lineage>
        <taxon>Bacteria</taxon>
        <taxon>Pseudomonadati</taxon>
        <taxon>Pseudomonadota</taxon>
        <taxon>Betaproteobacteria</taxon>
        <taxon>Neisseriales</taxon>
        <taxon>Chitinibacteraceae</taxon>
        <taxon>Deefgea</taxon>
    </lineage>
</organism>
<reference evidence="2 3" key="1">
    <citation type="submission" date="2021-10" db="EMBL/GenBank/DDBJ databases">
        <authorList>
            <person name="Chen M."/>
        </authorList>
    </citation>
    <scope>NUCLEOTIDE SEQUENCE [LARGE SCALE GENOMIC DNA]</scope>
    <source>
        <strain evidence="2 3">H3-26</strain>
    </source>
</reference>
<comment type="caution">
    <text evidence="2">The sequence shown here is derived from an EMBL/GenBank/DDBJ whole genome shotgun (WGS) entry which is preliminary data.</text>
</comment>
<sequence length="135" mass="14800">MNNISAAKSWRDWLSLLRSGDYVVMGVFVLLWGVITAFCWSHAGATRVKIFQDGQLYAELDLAAARILAIDGPLGKTVIEVAAGRARIASDPSPRQYCVRAGWLTQVGQSAICLPNRTSIELVGQRPARYDSLSY</sequence>
<keyword evidence="1" id="KW-1133">Transmembrane helix</keyword>
<evidence type="ECO:0000313" key="2">
    <source>
        <dbReference type="EMBL" id="MCB5196078.1"/>
    </source>
</evidence>
<dbReference type="Gene3D" id="2.60.320.10">
    <property type="entry name" value="N-utilization substance G protein NusG, insert domain"/>
    <property type="match status" value="1"/>
</dbReference>
<proteinExistence type="predicted"/>
<evidence type="ECO:0000256" key="1">
    <source>
        <dbReference type="SAM" id="Phobius"/>
    </source>
</evidence>
<keyword evidence="3" id="KW-1185">Reference proteome</keyword>
<dbReference type="RefSeq" id="WP_226763856.1">
    <property type="nucleotide sequence ID" value="NZ_JAJAWG010000003.1"/>
</dbReference>
<feature type="transmembrane region" description="Helical" evidence="1">
    <location>
        <begin position="22"/>
        <end position="40"/>
    </location>
</feature>
<dbReference type="InterPro" id="IPR038690">
    <property type="entry name" value="NusG_2_sf"/>
</dbReference>
<keyword evidence="1" id="KW-0812">Transmembrane</keyword>
<protein>
    <submittedName>
        <fullName evidence="2">NusG domain II-containing protein</fullName>
    </submittedName>
</protein>
<keyword evidence="1" id="KW-0472">Membrane</keyword>
<gene>
    <name evidence="2" type="ORF">LG219_07260</name>
</gene>
<accession>A0ABS8BK21</accession>
<dbReference type="Pfam" id="PF07009">
    <property type="entry name" value="NusG_II"/>
    <property type="match status" value="1"/>
</dbReference>